<dbReference type="RefSeq" id="WP_342159860.1">
    <property type="nucleotide sequence ID" value="NZ_JBCDNA010000002.1"/>
</dbReference>
<dbReference type="NCBIfam" id="TIGR00236">
    <property type="entry name" value="wecB"/>
    <property type="match status" value="1"/>
</dbReference>
<dbReference type="Gene3D" id="3.40.50.2000">
    <property type="entry name" value="Glycogen Phosphorylase B"/>
    <property type="match status" value="2"/>
</dbReference>
<evidence type="ECO:0000313" key="4">
    <source>
        <dbReference type="Proteomes" id="UP001474120"/>
    </source>
</evidence>
<comment type="similarity">
    <text evidence="1">Belongs to the UDP-N-acetylglucosamine 2-epimerase family.</text>
</comment>
<evidence type="ECO:0000313" key="3">
    <source>
        <dbReference type="EMBL" id="MEL4455878.1"/>
    </source>
</evidence>
<protein>
    <submittedName>
        <fullName evidence="3">UDP-N-acetylglucosamine 2-epimerase (Non-hydrolyzing)</fullName>
        <ecNumber evidence="3">5.1.3.14</ecNumber>
    </submittedName>
</protein>
<sequence length="360" mass="40427">MKKVVSILGARPQFIKAAVLSRIIRDQKQFTEVIVHTGQHFDKNMSDVFFQEMEIPKPKYNLNINGVGHGAMTGRMLEEIEKVLLLEKPALVIVYGDTNSTLAGALAAKKLGIKVVHVEAGLRSFNMAMPEEVNRILTDRISDLLLCPTNTALSNLKNEGFDHFGSKVVLSGDIMKDSVAYYSKLSDEKSGIVRSLNLEHNGFVLATIHRQENTEDLKTLKAILEGLNSISADTLVVMPLHPRTKVMMKKFNIEFEGLLIEPVGYFDMLQLLKHCKLVITDSGGLQKEAYFNQKPCIIARKQTEWVELLEGGFALIVGSDPVKIKDAYTYYQENTPDYKLELYGNEVGLNMYREILNFLA</sequence>
<dbReference type="EC" id="5.1.3.14" evidence="3"/>
<reference evidence="3 4" key="1">
    <citation type="submission" date="2024-04" db="EMBL/GenBank/DDBJ databases">
        <title>whole genome sequencing of Lutimonas vermicola strain IMCC1616.</title>
        <authorList>
            <person name="Bae S.S."/>
        </authorList>
    </citation>
    <scope>NUCLEOTIDE SEQUENCE [LARGE SCALE GENOMIC DNA]</scope>
    <source>
        <strain evidence="3 4">IMCC1616</strain>
    </source>
</reference>
<feature type="domain" description="UDP-N-acetylglucosamine 2-epimerase" evidence="2">
    <location>
        <begin position="24"/>
        <end position="334"/>
    </location>
</feature>
<organism evidence="3 4">
    <name type="scientific">Lutimonas vermicola</name>
    <dbReference type="NCBI Taxonomy" id="414288"/>
    <lineage>
        <taxon>Bacteria</taxon>
        <taxon>Pseudomonadati</taxon>
        <taxon>Bacteroidota</taxon>
        <taxon>Flavobacteriia</taxon>
        <taxon>Flavobacteriales</taxon>
        <taxon>Flavobacteriaceae</taxon>
        <taxon>Lutimonas</taxon>
    </lineage>
</organism>
<dbReference type="InterPro" id="IPR029767">
    <property type="entry name" value="WecB-like"/>
</dbReference>
<keyword evidence="1 3" id="KW-0413">Isomerase</keyword>
<dbReference type="Pfam" id="PF02350">
    <property type="entry name" value="Epimerase_2"/>
    <property type="match status" value="1"/>
</dbReference>
<evidence type="ECO:0000256" key="1">
    <source>
        <dbReference type="RuleBase" id="RU003513"/>
    </source>
</evidence>
<evidence type="ECO:0000259" key="2">
    <source>
        <dbReference type="Pfam" id="PF02350"/>
    </source>
</evidence>
<dbReference type="EMBL" id="JBCDNA010000002">
    <property type="protein sequence ID" value="MEL4455878.1"/>
    <property type="molecule type" value="Genomic_DNA"/>
</dbReference>
<dbReference type="Proteomes" id="UP001474120">
    <property type="component" value="Unassembled WGS sequence"/>
</dbReference>
<dbReference type="GO" id="GO:0008761">
    <property type="term" value="F:UDP-N-acetylglucosamine 2-epimerase activity"/>
    <property type="evidence" value="ECO:0007669"/>
    <property type="project" value="UniProtKB-EC"/>
</dbReference>
<comment type="caution">
    <text evidence="3">The sequence shown here is derived from an EMBL/GenBank/DDBJ whole genome shotgun (WGS) entry which is preliminary data.</text>
</comment>
<dbReference type="PANTHER" id="PTHR43174">
    <property type="entry name" value="UDP-N-ACETYLGLUCOSAMINE 2-EPIMERASE"/>
    <property type="match status" value="1"/>
</dbReference>
<name>A0ABU9L187_9FLAO</name>
<dbReference type="CDD" id="cd03786">
    <property type="entry name" value="GTB_UDP-GlcNAc_2-Epimerase"/>
    <property type="match status" value="1"/>
</dbReference>
<gene>
    <name evidence="3" type="primary">wecB</name>
    <name evidence="3" type="ORF">AABB81_08220</name>
</gene>
<dbReference type="PANTHER" id="PTHR43174:SF1">
    <property type="entry name" value="UDP-N-ACETYLGLUCOSAMINE 2-EPIMERASE"/>
    <property type="match status" value="1"/>
</dbReference>
<dbReference type="InterPro" id="IPR003331">
    <property type="entry name" value="UDP_GlcNAc_Epimerase_2_dom"/>
</dbReference>
<accession>A0ABU9L187</accession>
<proteinExistence type="inferred from homology"/>
<keyword evidence="4" id="KW-1185">Reference proteome</keyword>
<dbReference type="SUPFAM" id="SSF53756">
    <property type="entry name" value="UDP-Glycosyltransferase/glycogen phosphorylase"/>
    <property type="match status" value="1"/>
</dbReference>